<feature type="domain" description="AB hydrolase-1" evidence="2">
    <location>
        <begin position="155"/>
        <end position="453"/>
    </location>
</feature>
<evidence type="ECO:0000313" key="4">
    <source>
        <dbReference type="Proteomes" id="UP000054270"/>
    </source>
</evidence>
<dbReference type="OMA" id="HIDEIWA"/>
<evidence type="ECO:0000313" key="3">
    <source>
        <dbReference type="EMBL" id="KJA17544.1"/>
    </source>
</evidence>
<evidence type="ECO:0000259" key="2">
    <source>
        <dbReference type="Pfam" id="PF12697"/>
    </source>
</evidence>
<dbReference type="SUPFAM" id="SSF53474">
    <property type="entry name" value="alpha/beta-Hydrolases"/>
    <property type="match status" value="1"/>
</dbReference>
<dbReference type="Proteomes" id="UP000054270">
    <property type="component" value="Unassembled WGS sequence"/>
</dbReference>
<organism evidence="3 4">
    <name type="scientific">Hypholoma sublateritium (strain FD-334 SS-4)</name>
    <dbReference type="NCBI Taxonomy" id="945553"/>
    <lineage>
        <taxon>Eukaryota</taxon>
        <taxon>Fungi</taxon>
        <taxon>Dikarya</taxon>
        <taxon>Basidiomycota</taxon>
        <taxon>Agaricomycotina</taxon>
        <taxon>Agaricomycetes</taxon>
        <taxon>Agaricomycetidae</taxon>
        <taxon>Agaricales</taxon>
        <taxon>Agaricineae</taxon>
        <taxon>Strophariaceae</taxon>
        <taxon>Hypholoma</taxon>
    </lineage>
</organism>
<name>A0A0D2NES4_HYPSF</name>
<dbReference type="Pfam" id="PF12697">
    <property type="entry name" value="Abhydrolase_6"/>
    <property type="match status" value="1"/>
</dbReference>
<sequence>MYGPLSGKPHYQLPSGPRKGYRTVNPRRRLAPLLQPPKLVPLPHPLPDSINRKCAFTSTHTLSVHLFPAAFPRAWCPDDSVVIPAMGDFPGKDGKENRKKWMLQTAERMVWEKKEAEKMFPAPAAGLRVAQEGIWSAVSRIRRNKRKIHGKGITIVTLHPIGFHKEIWEPALKNLIEFTEASGVVHIDEIWAIDAVNHGDSALINGSHIPKLPDRSDYGRDLANLLIHHLPNGSDAFGRDLPTILARLPESVGPVRVRKGFSDRHIIAMGHSLGGDGSVVCGISYPRLFSAIIPVETTLFPPTADRGDRRQAMILSALSRRSSWPSREEARKALLKAPLFQAFDPSVFDAYITYGMYEDPSTGFVHLKCPPACEGSEYTENRTMSEGWELLPTLDERVELRWILGGRDDASSLVGGRHISQGVAWRRPKNASNVMIPGAGHLCVQEKPTEFAEDVALFLAHKFSGTRTDHFPAKL</sequence>
<dbReference type="InterPro" id="IPR000073">
    <property type="entry name" value="AB_hydrolase_1"/>
</dbReference>
<dbReference type="Gene3D" id="3.40.50.1820">
    <property type="entry name" value="alpha/beta hydrolase"/>
    <property type="match status" value="1"/>
</dbReference>
<dbReference type="OrthoDB" id="94039at2759"/>
<evidence type="ECO:0000256" key="1">
    <source>
        <dbReference type="SAM" id="MobiDB-lite"/>
    </source>
</evidence>
<dbReference type="STRING" id="945553.A0A0D2NES4"/>
<dbReference type="EMBL" id="KN817602">
    <property type="protein sequence ID" value="KJA17544.1"/>
    <property type="molecule type" value="Genomic_DNA"/>
</dbReference>
<keyword evidence="4" id="KW-1185">Reference proteome</keyword>
<proteinExistence type="predicted"/>
<dbReference type="InterPro" id="IPR029058">
    <property type="entry name" value="AB_hydrolase_fold"/>
</dbReference>
<dbReference type="AlphaFoldDB" id="A0A0D2NES4"/>
<accession>A0A0D2NES4</accession>
<gene>
    <name evidence="3" type="ORF">HYPSUDRAFT_206137</name>
</gene>
<feature type="region of interest" description="Disordered" evidence="1">
    <location>
        <begin position="1"/>
        <end position="23"/>
    </location>
</feature>
<protein>
    <recommendedName>
        <fullName evidence="2">AB hydrolase-1 domain-containing protein</fullName>
    </recommendedName>
</protein>
<reference evidence="4" key="1">
    <citation type="submission" date="2014-04" db="EMBL/GenBank/DDBJ databases">
        <title>Evolutionary Origins and Diversification of the Mycorrhizal Mutualists.</title>
        <authorList>
            <consortium name="DOE Joint Genome Institute"/>
            <consortium name="Mycorrhizal Genomics Consortium"/>
            <person name="Kohler A."/>
            <person name="Kuo A."/>
            <person name="Nagy L.G."/>
            <person name="Floudas D."/>
            <person name="Copeland A."/>
            <person name="Barry K.W."/>
            <person name="Cichocki N."/>
            <person name="Veneault-Fourrey C."/>
            <person name="LaButti K."/>
            <person name="Lindquist E.A."/>
            <person name="Lipzen A."/>
            <person name="Lundell T."/>
            <person name="Morin E."/>
            <person name="Murat C."/>
            <person name="Riley R."/>
            <person name="Ohm R."/>
            <person name="Sun H."/>
            <person name="Tunlid A."/>
            <person name="Henrissat B."/>
            <person name="Grigoriev I.V."/>
            <person name="Hibbett D.S."/>
            <person name="Martin F."/>
        </authorList>
    </citation>
    <scope>NUCLEOTIDE SEQUENCE [LARGE SCALE GENOMIC DNA]</scope>
    <source>
        <strain evidence="4">FD-334 SS-4</strain>
    </source>
</reference>